<evidence type="ECO:0000313" key="1">
    <source>
        <dbReference type="EMBL" id="KKN71737.1"/>
    </source>
</evidence>
<dbReference type="Pfam" id="PF18906">
    <property type="entry name" value="Phage_tube_2"/>
    <property type="match status" value="1"/>
</dbReference>
<sequence>MSVFVGDRVSLGIGREATRGTGVAAALWIPSVGFDFQQRINTQSVMGAQGKLISSEEEKTLQKFGQGSISMDLRANAIGYFLTQLFGDVDTTDNGSGEFSHTFNRTESNQHPTLSLGIQDPNKTERFVRAALETLGFSFTPDALTTAEVGFMSEPPADVSETPDFTTQDFVFAPGTFTFKVASTQSGLTAAGATVINNLTLTLSKGADPDFASGSNTPTDIYNTALEITGSFERVFDGDVEHDFVFADTNQAMRLEWEDTAVDIGAGNGPKLTIDLFNVNFLGFDRTIALGDIVRQIVEFKAHIEVSSGNVMTATLVNGQSSYTT</sequence>
<evidence type="ECO:0008006" key="2">
    <source>
        <dbReference type="Google" id="ProtNLM"/>
    </source>
</evidence>
<comment type="caution">
    <text evidence="1">The sequence shown here is derived from an EMBL/GenBank/DDBJ whole genome shotgun (WGS) entry which is preliminary data.</text>
</comment>
<organism evidence="1">
    <name type="scientific">marine sediment metagenome</name>
    <dbReference type="NCBI Taxonomy" id="412755"/>
    <lineage>
        <taxon>unclassified sequences</taxon>
        <taxon>metagenomes</taxon>
        <taxon>ecological metagenomes</taxon>
    </lineage>
</organism>
<name>A0A0F9T9V4_9ZZZZ</name>
<proteinExistence type="predicted"/>
<reference evidence="1" key="1">
    <citation type="journal article" date="2015" name="Nature">
        <title>Complex archaea that bridge the gap between prokaryotes and eukaryotes.</title>
        <authorList>
            <person name="Spang A."/>
            <person name="Saw J.H."/>
            <person name="Jorgensen S.L."/>
            <person name="Zaremba-Niedzwiedzka K."/>
            <person name="Martijn J."/>
            <person name="Lind A.E."/>
            <person name="van Eijk R."/>
            <person name="Schleper C."/>
            <person name="Guy L."/>
            <person name="Ettema T.J."/>
        </authorList>
    </citation>
    <scope>NUCLEOTIDE SEQUENCE</scope>
</reference>
<dbReference type="InterPro" id="IPR044000">
    <property type="entry name" value="Phage_tube_2"/>
</dbReference>
<dbReference type="AlphaFoldDB" id="A0A0F9T9V4"/>
<protein>
    <recommendedName>
        <fullName evidence="2">Major tail protein</fullName>
    </recommendedName>
</protein>
<gene>
    <name evidence="1" type="ORF">LCGC14_0418030</name>
</gene>
<accession>A0A0F9T9V4</accession>
<dbReference type="EMBL" id="LAZR01000377">
    <property type="protein sequence ID" value="KKN71737.1"/>
    <property type="molecule type" value="Genomic_DNA"/>
</dbReference>